<proteinExistence type="predicted"/>
<dbReference type="InterPro" id="IPR052345">
    <property type="entry name" value="Rad_response_metalloprotease"/>
</dbReference>
<dbReference type="PANTHER" id="PTHR43236:SF2">
    <property type="entry name" value="BLL0069 PROTEIN"/>
    <property type="match status" value="1"/>
</dbReference>
<dbReference type="Gene3D" id="1.10.10.2910">
    <property type="match status" value="1"/>
</dbReference>
<dbReference type="RefSeq" id="WP_002976859.1">
    <property type="nucleotide sequence ID" value="NZ_AOGY02000014.1"/>
</dbReference>
<evidence type="ECO:0000313" key="3">
    <source>
        <dbReference type="Proteomes" id="UP000012227"/>
    </source>
</evidence>
<dbReference type="EMBL" id="AOGY02000014">
    <property type="protein sequence ID" value="EMY71269.1"/>
    <property type="molecule type" value="Genomic_DNA"/>
</dbReference>
<comment type="caution">
    <text evidence="2">The sequence shown here is derived from an EMBL/GenBank/DDBJ whole genome shotgun (WGS) entry which is preliminary data.</text>
</comment>
<reference evidence="2 3" key="1">
    <citation type="submission" date="2013-03" db="EMBL/GenBank/DDBJ databases">
        <authorList>
            <person name="Harkins D.M."/>
            <person name="Durkin A.S."/>
            <person name="Brinkac L.M."/>
            <person name="Haft D.H."/>
            <person name="Selengut J.D."/>
            <person name="Sanka R."/>
            <person name="DePew J."/>
            <person name="Purushe J."/>
            <person name="Galloway R.L."/>
            <person name="Vinetz J.M."/>
            <person name="Sutton G.G."/>
            <person name="Nierman W.C."/>
            <person name="Fouts D.E."/>
        </authorList>
    </citation>
    <scope>NUCLEOTIDE SEQUENCE [LARGE SCALE GENOMIC DNA]</scope>
    <source>
        <strain evidence="2 3">Waz Holland</strain>
    </source>
</reference>
<dbReference type="InterPro" id="IPR010359">
    <property type="entry name" value="IrrE_HExxH"/>
</dbReference>
<dbReference type="PANTHER" id="PTHR43236">
    <property type="entry name" value="ANTITOXIN HIGA1"/>
    <property type="match status" value="1"/>
</dbReference>
<gene>
    <name evidence="2" type="ORF">LEP1GSC199_3499</name>
</gene>
<dbReference type="AlphaFoldDB" id="N1W4U0"/>
<evidence type="ECO:0000313" key="2">
    <source>
        <dbReference type="EMBL" id="EMY71269.1"/>
    </source>
</evidence>
<dbReference type="Pfam" id="PF06114">
    <property type="entry name" value="Peptidase_M78"/>
    <property type="match status" value="1"/>
</dbReference>
<protein>
    <submittedName>
        <fullName evidence="2">PF06114 domain protein</fullName>
    </submittedName>
</protein>
<evidence type="ECO:0000259" key="1">
    <source>
        <dbReference type="Pfam" id="PF06114"/>
    </source>
</evidence>
<dbReference type="STRING" id="1218591.LEP1GSC199_3499"/>
<accession>N1W4U0</accession>
<feature type="domain" description="IrrE N-terminal-like" evidence="1">
    <location>
        <begin position="193"/>
        <end position="297"/>
    </location>
</feature>
<sequence length="387" mass="44540">MVVNANPEVLKWARESAGLNIEQATKKLKFKDPEKLGRLEFGNEKPSRKILSDMSKIYRRSLLVFYLKKIPITSSKGNDFRTLPEDYRPDLNFDSFIRDIHIRQSILKEAIEEEEDFTPISFKQKINFSMNVITVSKIIQELFEFTHNDIDRIKDPDELFKFLRNKIESKGIFVILAGNLGSHHTDIDVVSFRGVAIADEAAPFIIINDHDSHFAWSFTLLHELVHILLGESGISNMYFEQKIEKFCNDIAAEILLPETINLPTLENINNLQKAANLISEFAKQKNVSSSMVAYRLYQKGIIKRELWEKLAAKFKILWEQSQISKKEKRKLNKEKGPDYYIVRRHRIGGAIIKTVKQMLQSGNLTTIKASKVLGVKSSNLSHLFENG</sequence>
<name>N1W4U0_9LEPT</name>
<organism evidence="2 3">
    <name type="scientific">Leptospira vanthielii serovar Holland str. Waz Holland = ATCC 700522</name>
    <dbReference type="NCBI Taxonomy" id="1218591"/>
    <lineage>
        <taxon>Bacteria</taxon>
        <taxon>Pseudomonadati</taxon>
        <taxon>Spirochaetota</taxon>
        <taxon>Spirochaetia</taxon>
        <taxon>Leptospirales</taxon>
        <taxon>Leptospiraceae</taxon>
        <taxon>Leptospira</taxon>
    </lineage>
</organism>
<dbReference type="Proteomes" id="UP000012227">
    <property type="component" value="Unassembled WGS sequence"/>
</dbReference>